<evidence type="ECO:0000313" key="2">
    <source>
        <dbReference type="EMBL" id="MBB5866983.1"/>
    </source>
</evidence>
<dbReference type="InterPro" id="IPR051049">
    <property type="entry name" value="Dienelactone_hydrolase-like"/>
</dbReference>
<feature type="domain" description="Dienelactone hydrolase" evidence="1">
    <location>
        <begin position="14"/>
        <end position="242"/>
    </location>
</feature>
<dbReference type="InterPro" id="IPR029058">
    <property type="entry name" value="AB_hydrolase_fold"/>
</dbReference>
<dbReference type="PANTHER" id="PTHR46623">
    <property type="entry name" value="CARBOXYMETHYLENEBUTENOLIDASE-RELATED"/>
    <property type="match status" value="1"/>
</dbReference>
<name>A0A841BIU9_9ACTN</name>
<keyword evidence="3" id="KW-1185">Reference proteome</keyword>
<dbReference type="EMBL" id="JACHMN010000001">
    <property type="protein sequence ID" value="MBB5866983.1"/>
    <property type="molecule type" value="Genomic_DNA"/>
</dbReference>
<dbReference type="InterPro" id="IPR002925">
    <property type="entry name" value="Dienelactn_hydro"/>
</dbReference>
<accession>A0A841BIU9</accession>
<dbReference type="Proteomes" id="UP000587527">
    <property type="component" value="Unassembled WGS sequence"/>
</dbReference>
<dbReference type="SUPFAM" id="SSF53474">
    <property type="entry name" value="alpha/beta-Hydrolases"/>
    <property type="match status" value="1"/>
</dbReference>
<dbReference type="AlphaFoldDB" id="A0A841BIU9"/>
<proteinExistence type="predicted"/>
<dbReference type="PANTHER" id="PTHR46623:SF10">
    <property type="entry name" value="CARBOXYMETHYLENEBUTENOLIDASE HOMOLOG"/>
    <property type="match status" value="1"/>
</dbReference>
<gene>
    <name evidence="2" type="ORF">F4553_000362</name>
</gene>
<comment type="caution">
    <text evidence="2">The sequence shown here is derived from an EMBL/GenBank/DDBJ whole genome shotgun (WGS) entry which is preliminary data.</text>
</comment>
<protein>
    <submittedName>
        <fullName evidence="2">Carboxymethylenebutenolidase</fullName>
        <ecNumber evidence="2">3.1.1.45</ecNumber>
    </submittedName>
</protein>
<dbReference type="EC" id="3.1.1.45" evidence="2"/>
<evidence type="ECO:0000313" key="3">
    <source>
        <dbReference type="Proteomes" id="UP000587527"/>
    </source>
</evidence>
<organism evidence="2 3">
    <name type="scientific">Allocatelliglobosispora scoriae</name>
    <dbReference type="NCBI Taxonomy" id="643052"/>
    <lineage>
        <taxon>Bacteria</taxon>
        <taxon>Bacillati</taxon>
        <taxon>Actinomycetota</taxon>
        <taxon>Actinomycetes</taxon>
        <taxon>Micromonosporales</taxon>
        <taxon>Micromonosporaceae</taxon>
        <taxon>Allocatelliglobosispora</taxon>
    </lineage>
</organism>
<keyword evidence="2" id="KW-0378">Hydrolase</keyword>
<dbReference type="Gene3D" id="3.40.50.1820">
    <property type="entry name" value="alpha/beta hydrolase"/>
    <property type="match status" value="1"/>
</dbReference>
<dbReference type="RefSeq" id="WP_184831210.1">
    <property type="nucleotide sequence ID" value="NZ_JACHMN010000001.1"/>
</dbReference>
<reference evidence="2 3" key="1">
    <citation type="submission" date="2020-08" db="EMBL/GenBank/DDBJ databases">
        <title>Sequencing the genomes of 1000 actinobacteria strains.</title>
        <authorList>
            <person name="Klenk H.-P."/>
        </authorList>
    </citation>
    <scope>NUCLEOTIDE SEQUENCE [LARGE SCALE GENOMIC DNA]</scope>
    <source>
        <strain evidence="2 3">DSM 45362</strain>
    </source>
</reference>
<dbReference type="Pfam" id="PF01738">
    <property type="entry name" value="DLH"/>
    <property type="match status" value="1"/>
</dbReference>
<sequence length="247" mass="26478">MTMVDIPTADGVADAYLAQPDGDGPHPGVLLLVDAFGLRPRIEEMADRIAARGYTVIAPNVFYRKGRSPLIPGLPELMKQENREQLMAAIGAIMPSLTPELAMRDIGSYLDYLDTIAPGPAALTGYCMGGRNALIAAATYPDRIAAVGSCHAGRTVTDAEDSPHRGAGRITAELYFGHADNDGSMTPEQIKTLEATLDDAGVRYTSELYEGAAHGYTMTDTAAYDAEGERRHWESLFALLGRTFPTA</sequence>
<evidence type="ECO:0000259" key="1">
    <source>
        <dbReference type="Pfam" id="PF01738"/>
    </source>
</evidence>
<dbReference type="GO" id="GO:0008806">
    <property type="term" value="F:carboxymethylenebutenolidase activity"/>
    <property type="evidence" value="ECO:0007669"/>
    <property type="project" value="UniProtKB-EC"/>
</dbReference>